<dbReference type="AlphaFoldDB" id="A0AAN9FXI8"/>
<evidence type="ECO:0000313" key="8">
    <source>
        <dbReference type="EMBL" id="KAK7280113.1"/>
    </source>
</evidence>
<comment type="similarity">
    <text evidence="2">Belongs to the ERG2 family.</text>
</comment>
<dbReference type="Pfam" id="PF04622">
    <property type="entry name" value="ERG2_Sigma1R"/>
    <property type="match status" value="1"/>
</dbReference>
<evidence type="ECO:0000256" key="2">
    <source>
        <dbReference type="ARBA" id="ARBA00007141"/>
    </source>
</evidence>
<evidence type="ECO:0000256" key="5">
    <source>
        <dbReference type="ARBA" id="ARBA00022989"/>
    </source>
</evidence>
<evidence type="ECO:0000256" key="7">
    <source>
        <dbReference type="SAM" id="Phobius"/>
    </source>
</evidence>
<reference evidence="8 9" key="1">
    <citation type="submission" date="2024-01" db="EMBL/GenBank/DDBJ databases">
        <title>The genomes of 5 underutilized Papilionoideae crops provide insights into root nodulation and disease resistance.</title>
        <authorList>
            <person name="Yuan L."/>
        </authorList>
    </citation>
    <scope>NUCLEOTIDE SEQUENCE [LARGE SCALE GENOMIC DNA]</scope>
    <source>
        <strain evidence="8">LY-2023</strain>
        <tissue evidence="8">Leaf</tissue>
    </source>
</reference>
<keyword evidence="9" id="KW-1185">Reference proteome</keyword>
<organism evidence="8 9">
    <name type="scientific">Clitoria ternatea</name>
    <name type="common">Butterfly pea</name>
    <dbReference type="NCBI Taxonomy" id="43366"/>
    <lineage>
        <taxon>Eukaryota</taxon>
        <taxon>Viridiplantae</taxon>
        <taxon>Streptophyta</taxon>
        <taxon>Embryophyta</taxon>
        <taxon>Tracheophyta</taxon>
        <taxon>Spermatophyta</taxon>
        <taxon>Magnoliopsida</taxon>
        <taxon>eudicotyledons</taxon>
        <taxon>Gunneridae</taxon>
        <taxon>Pentapetalae</taxon>
        <taxon>rosids</taxon>
        <taxon>fabids</taxon>
        <taxon>Fabales</taxon>
        <taxon>Fabaceae</taxon>
        <taxon>Papilionoideae</taxon>
        <taxon>50 kb inversion clade</taxon>
        <taxon>NPAAA clade</taxon>
        <taxon>indigoferoid/millettioid clade</taxon>
        <taxon>Phaseoleae</taxon>
        <taxon>Clitoria</taxon>
    </lineage>
</organism>
<dbReference type="PANTHER" id="PTHR10868">
    <property type="entry name" value="SIGMA 1-TYPE OPIOID RECEPTOR-RELATED"/>
    <property type="match status" value="1"/>
</dbReference>
<evidence type="ECO:0000256" key="1">
    <source>
        <dbReference type="ARBA" id="ARBA00004586"/>
    </source>
</evidence>
<dbReference type="EMBL" id="JAYKXN010000006">
    <property type="protein sequence ID" value="KAK7280113.1"/>
    <property type="molecule type" value="Genomic_DNA"/>
</dbReference>
<proteinExistence type="inferred from homology"/>
<evidence type="ECO:0000256" key="6">
    <source>
        <dbReference type="ARBA" id="ARBA00023136"/>
    </source>
</evidence>
<dbReference type="PANTHER" id="PTHR10868:SF1">
    <property type="entry name" value="SIGMA NON-OPIOID INTRACELLULAR RECEPTOR 1"/>
    <property type="match status" value="1"/>
</dbReference>
<dbReference type="GO" id="GO:0005789">
    <property type="term" value="C:endoplasmic reticulum membrane"/>
    <property type="evidence" value="ECO:0007669"/>
    <property type="project" value="UniProtKB-SubCell"/>
</dbReference>
<evidence type="ECO:0000256" key="3">
    <source>
        <dbReference type="ARBA" id="ARBA00022692"/>
    </source>
</evidence>
<keyword evidence="3 7" id="KW-0812">Transmembrane</keyword>
<comment type="caution">
    <text evidence="8">The sequence shown here is derived from an EMBL/GenBank/DDBJ whole genome shotgun (WGS) entry which is preliminary data.</text>
</comment>
<dbReference type="Proteomes" id="UP001359559">
    <property type="component" value="Unassembled WGS sequence"/>
</dbReference>
<keyword evidence="4" id="KW-0256">Endoplasmic reticulum</keyword>
<dbReference type="InterPro" id="IPR006716">
    <property type="entry name" value="ERG2_sigma1_rcpt-like"/>
</dbReference>
<comment type="subcellular location">
    <subcellularLocation>
        <location evidence="1">Endoplasmic reticulum membrane</location>
    </subcellularLocation>
</comment>
<protein>
    <submittedName>
        <fullName evidence="8">Uncharacterized protein</fullName>
    </submittedName>
</protein>
<name>A0AAN9FXI8_CLITE</name>
<keyword evidence="5 7" id="KW-1133">Transmembrane helix</keyword>
<feature type="transmembrane region" description="Helical" evidence="7">
    <location>
        <begin position="125"/>
        <end position="147"/>
    </location>
</feature>
<keyword evidence="6 7" id="KW-0472">Membrane</keyword>
<gene>
    <name evidence="8" type="ORF">RJT34_25175</name>
</gene>
<evidence type="ECO:0000313" key="9">
    <source>
        <dbReference type="Proteomes" id="UP001359559"/>
    </source>
</evidence>
<evidence type="ECO:0000256" key="4">
    <source>
        <dbReference type="ARBA" id="ARBA00022824"/>
    </source>
</evidence>
<accession>A0AAN9FXI8</accession>
<sequence>MGSVFVQSKSKSSNTSEEENRENRCYYPGCKKDANCNCAMCLASINAMLDLMPNSIHKSTLTKLSASKPNLECTPISFDASLLSTPRSSAFCISSSSPVIKSCVRSNSTKKMGNRNKVRVSCVSFLRLVLLGLGLLLCVDLVFPLMVKRVLQPSLSPDVVKRVGEKCSQVHDLNGKLRLLQKELASSVAGDVSSCSVTDSLWEINQEGLLLNSRCILYKSATEEVTIWGWPLQTSGLLTNGFSYTTFTVLSGRVTLWNGRQARYLIRKANTSWVQQKWGTSVVQLDPSTWVLEYQRSSIYDGTRLYSAVLEFLKHRMAKTVSRLKKNFWLFVAFEHNQYKGYSANNGPKTPT</sequence>